<dbReference type="Proteomes" id="UP000694255">
    <property type="component" value="Unassembled WGS sequence"/>
</dbReference>
<organism evidence="2 3">
    <name type="scientific">[Candida] subhashii</name>
    <dbReference type="NCBI Taxonomy" id="561895"/>
    <lineage>
        <taxon>Eukaryota</taxon>
        <taxon>Fungi</taxon>
        <taxon>Dikarya</taxon>
        <taxon>Ascomycota</taxon>
        <taxon>Saccharomycotina</taxon>
        <taxon>Pichiomycetes</taxon>
        <taxon>Debaryomycetaceae</taxon>
        <taxon>Spathaspora</taxon>
    </lineage>
</organism>
<evidence type="ECO:0000256" key="1">
    <source>
        <dbReference type="SAM" id="MobiDB-lite"/>
    </source>
</evidence>
<feature type="compositionally biased region" description="Basic residues" evidence="1">
    <location>
        <begin position="159"/>
        <end position="168"/>
    </location>
</feature>
<feature type="compositionally biased region" description="Low complexity" evidence="1">
    <location>
        <begin position="304"/>
        <end position="313"/>
    </location>
</feature>
<evidence type="ECO:0000313" key="3">
    <source>
        <dbReference type="Proteomes" id="UP000694255"/>
    </source>
</evidence>
<feature type="compositionally biased region" description="Low complexity" evidence="1">
    <location>
        <begin position="261"/>
        <end position="278"/>
    </location>
</feature>
<dbReference type="EMBL" id="JAGSYN010000277">
    <property type="protein sequence ID" value="KAG7660534.1"/>
    <property type="molecule type" value="Genomic_DNA"/>
</dbReference>
<reference evidence="2 3" key="1">
    <citation type="journal article" date="2021" name="DNA Res.">
        <title>Genome analysis of Candida subhashii reveals its hybrid nature and dual mitochondrial genome conformations.</title>
        <authorList>
            <person name="Mixao V."/>
            <person name="Hegedusova E."/>
            <person name="Saus E."/>
            <person name="Pryszcz L.P."/>
            <person name="Cillingova A."/>
            <person name="Nosek J."/>
            <person name="Gabaldon T."/>
        </authorList>
    </citation>
    <scope>NUCLEOTIDE SEQUENCE [LARGE SCALE GENOMIC DNA]</scope>
    <source>
        <strain evidence="2 3">CBS 10753</strain>
    </source>
</reference>
<feature type="compositionally biased region" description="Acidic residues" evidence="1">
    <location>
        <begin position="492"/>
        <end position="517"/>
    </location>
</feature>
<feature type="region of interest" description="Disordered" evidence="1">
    <location>
        <begin position="261"/>
        <end position="324"/>
    </location>
</feature>
<feature type="compositionally biased region" description="Low complexity" evidence="1">
    <location>
        <begin position="23"/>
        <end position="57"/>
    </location>
</feature>
<dbReference type="OrthoDB" id="3977264at2759"/>
<feature type="region of interest" description="Disordered" evidence="1">
    <location>
        <begin position="110"/>
        <end position="178"/>
    </location>
</feature>
<gene>
    <name evidence="2" type="ORF">J8A68_005953</name>
</gene>
<name>A0A8J5QDN3_9ASCO</name>
<feature type="compositionally biased region" description="Acidic residues" evidence="1">
    <location>
        <begin position="122"/>
        <end position="142"/>
    </location>
</feature>
<protein>
    <submittedName>
        <fullName evidence="2">Uncharacterized protein</fullName>
    </submittedName>
</protein>
<feature type="compositionally biased region" description="Pro residues" evidence="1">
    <location>
        <begin position="293"/>
        <end position="303"/>
    </location>
</feature>
<feature type="region of interest" description="Disordered" evidence="1">
    <location>
        <begin position="1"/>
        <end position="76"/>
    </location>
</feature>
<feature type="compositionally biased region" description="Polar residues" evidence="1">
    <location>
        <begin position="145"/>
        <end position="157"/>
    </location>
</feature>
<feature type="compositionally biased region" description="Acidic residues" evidence="1">
    <location>
        <begin position="444"/>
        <end position="470"/>
    </location>
</feature>
<dbReference type="AlphaFoldDB" id="A0A8J5QDN3"/>
<keyword evidence="3" id="KW-1185">Reference proteome</keyword>
<accession>A0A8J5QDN3</accession>
<feature type="compositionally biased region" description="Polar residues" evidence="1">
    <location>
        <begin position="111"/>
        <end position="120"/>
    </location>
</feature>
<dbReference type="GeneID" id="73472753"/>
<comment type="caution">
    <text evidence="2">The sequence shown here is derived from an EMBL/GenBank/DDBJ whole genome shotgun (WGS) entry which is preliminary data.</text>
</comment>
<dbReference type="RefSeq" id="XP_049260767.1">
    <property type="nucleotide sequence ID" value="XM_049410075.1"/>
</dbReference>
<proteinExistence type="predicted"/>
<evidence type="ECO:0000313" key="2">
    <source>
        <dbReference type="EMBL" id="KAG7660534.1"/>
    </source>
</evidence>
<feature type="compositionally biased region" description="Polar residues" evidence="1">
    <location>
        <begin position="1"/>
        <end position="18"/>
    </location>
</feature>
<sequence length="556" mass="61814">MSNLQVESTNNTGPPSTDNQEESSTTITSTTAPPPASASAAPADQTILSTNNTNSSLRSKRPASLNLSKTKHSDVALRIVSPGLPELNHEMKTTLKISQKIQKRQLDIIASRSQNSPKSANTDEEEPEHDEDEVYDDNDNENDNTGTSYGSDDSLTILSKRKNKRLKRNNVPTPLRIGQNSIRSGIQSAPMRPNGIYNRRLMTQAPPPPQVYPQPIALQPQPLATPYYYVGGPQQQYYAAPMPRMQYGLPNAQITYSTLRPIQSQQQQQQQQFLHPQQQQPPQPQSARIRVPGPGPGQFPVPAVPINRQQQQQPHPEPRTISNPQVTDVYFDDSLKAAPFESQPISAQRDLFGHNTTTAAKDDRLPVTEEEVNEMRAKQTQSSHNKPVAQYVTAPPGMAQHVRSNGSGNGQRPIVGEIFGSVNLMNESIFNFRIFEKKLSADEDEVEGVGEEGVEDVEAVRGDEDEEMEDGHEKSADEAGDVSEGLNKDNEDVVIETPQEEESRDEEQQAEEGEEEKETAGPGEPKNDNSWLKDEKEKFMKICETCWDEFIKSRCV</sequence>
<feature type="region of interest" description="Disordered" evidence="1">
    <location>
        <begin position="444"/>
        <end position="533"/>
    </location>
</feature>